<accession>A0A1J8R7L7</accession>
<sequence>MSLCRGHVLLSGDVSLENPSDVE</sequence>
<protein>
    <submittedName>
        <fullName evidence="1">Uncharacterized protein</fullName>
    </submittedName>
</protein>
<organism evidence="1 2">
    <name type="scientific">Rhizopogon vesiculosus</name>
    <dbReference type="NCBI Taxonomy" id="180088"/>
    <lineage>
        <taxon>Eukaryota</taxon>
        <taxon>Fungi</taxon>
        <taxon>Dikarya</taxon>
        <taxon>Basidiomycota</taxon>
        <taxon>Agaricomycotina</taxon>
        <taxon>Agaricomycetes</taxon>
        <taxon>Agaricomycetidae</taxon>
        <taxon>Boletales</taxon>
        <taxon>Suillineae</taxon>
        <taxon>Rhizopogonaceae</taxon>
        <taxon>Rhizopogon</taxon>
    </lineage>
</organism>
<evidence type="ECO:0000313" key="2">
    <source>
        <dbReference type="Proteomes" id="UP000183567"/>
    </source>
</evidence>
<proteinExistence type="predicted"/>
<reference evidence="1 2" key="1">
    <citation type="submission" date="2016-03" db="EMBL/GenBank/DDBJ databases">
        <title>Comparative genomics of the ectomycorrhizal sister species Rhizopogon vinicolor and Rhizopogon vesiculosus (Basidiomycota: Boletales) reveals a divergence of the mating type B locus.</title>
        <authorList>
            <person name="Mujic A.B."/>
            <person name="Kuo A."/>
            <person name="Tritt A."/>
            <person name="Lipzen A."/>
            <person name="Chen C."/>
            <person name="Johnson J."/>
            <person name="Sharma A."/>
            <person name="Barry K."/>
            <person name="Grigoriev I.V."/>
            <person name="Spatafora J.W."/>
        </authorList>
    </citation>
    <scope>NUCLEOTIDE SEQUENCE [LARGE SCALE GENOMIC DNA]</scope>
    <source>
        <strain evidence="1 2">AM-OR11-056</strain>
    </source>
</reference>
<dbReference type="Proteomes" id="UP000183567">
    <property type="component" value="Unassembled WGS sequence"/>
</dbReference>
<name>A0A1J8R7L7_9AGAM</name>
<evidence type="ECO:0000313" key="1">
    <source>
        <dbReference type="EMBL" id="OJA21633.1"/>
    </source>
</evidence>
<dbReference type="EMBL" id="LVVM01000072">
    <property type="protein sequence ID" value="OJA21633.1"/>
    <property type="molecule type" value="Genomic_DNA"/>
</dbReference>
<comment type="caution">
    <text evidence="1">The sequence shown here is derived from an EMBL/GenBank/DDBJ whole genome shotgun (WGS) entry which is preliminary data.</text>
</comment>
<keyword evidence="2" id="KW-1185">Reference proteome</keyword>
<dbReference type="AlphaFoldDB" id="A0A1J8R7L7"/>
<gene>
    <name evidence="1" type="ORF">AZE42_13666</name>
</gene>